<evidence type="ECO:0000313" key="11">
    <source>
        <dbReference type="Proteomes" id="UP001527925"/>
    </source>
</evidence>
<accession>A0ABR4N608</accession>
<dbReference type="EMBL" id="JADGIZ020000028">
    <property type="protein sequence ID" value="KAL2914988.1"/>
    <property type="molecule type" value="Genomic_DNA"/>
</dbReference>
<comment type="caution">
    <text evidence="10">The sequence shown here is derived from an EMBL/GenBank/DDBJ whole genome shotgun (WGS) entry which is preliminary data.</text>
</comment>
<evidence type="ECO:0000256" key="8">
    <source>
        <dbReference type="SAM" id="MobiDB-lite"/>
    </source>
</evidence>
<keyword evidence="7" id="KW-0539">Nucleus</keyword>
<organism evidence="10 11">
    <name type="scientific">Polyrhizophydium stewartii</name>
    <dbReference type="NCBI Taxonomy" id="2732419"/>
    <lineage>
        <taxon>Eukaryota</taxon>
        <taxon>Fungi</taxon>
        <taxon>Fungi incertae sedis</taxon>
        <taxon>Chytridiomycota</taxon>
        <taxon>Chytridiomycota incertae sedis</taxon>
        <taxon>Chytridiomycetes</taxon>
        <taxon>Rhizophydiales</taxon>
        <taxon>Rhizophydiales incertae sedis</taxon>
        <taxon>Polyrhizophydium</taxon>
    </lineage>
</organism>
<evidence type="ECO:0000256" key="6">
    <source>
        <dbReference type="ARBA" id="ARBA00023004"/>
    </source>
</evidence>
<feature type="domain" description="Fe2OG dioxygenase" evidence="9">
    <location>
        <begin position="128"/>
        <end position="286"/>
    </location>
</feature>
<dbReference type="InterPro" id="IPR005123">
    <property type="entry name" value="Oxoglu/Fe-dep_dioxygenase_dom"/>
</dbReference>
<evidence type="ECO:0000259" key="9">
    <source>
        <dbReference type="PROSITE" id="PS51471"/>
    </source>
</evidence>
<dbReference type="PANTHER" id="PTHR46030">
    <property type="entry name" value="ALPHA-KETOGLUTARATE-DEPENDENT DIOXYGENASE ALKB HOMOLOG 6"/>
    <property type="match status" value="1"/>
</dbReference>
<keyword evidence="4" id="KW-0223">Dioxygenase</keyword>
<dbReference type="InterPro" id="IPR032862">
    <property type="entry name" value="ALKBH6"/>
</dbReference>
<keyword evidence="11" id="KW-1185">Reference proteome</keyword>
<dbReference type="InterPro" id="IPR027450">
    <property type="entry name" value="AlkB-like"/>
</dbReference>
<evidence type="ECO:0000256" key="7">
    <source>
        <dbReference type="ARBA" id="ARBA00023242"/>
    </source>
</evidence>
<reference evidence="10 11" key="1">
    <citation type="submission" date="2023-09" db="EMBL/GenBank/DDBJ databases">
        <title>Pangenome analysis of Batrachochytrium dendrobatidis and related Chytrids.</title>
        <authorList>
            <person name="Yacoub M.N."/>
            <person name="Stajich J.E."/>
            <person name="James T.Y."/>
        </authorList>
    </citation>
    <scope>NUCLEOTIDE SEQUENCE [LARGE SCALE GENOMIC DNA]</scope>
    <source>
        <strain evidence="10 11">JEL0888</strain>
    </source>
</reference>
<name>A0ABR4N608_9FUNG</name>
<keyword evidence="5" id="KW-0560">Oxidoreductase</keyword>
<feature type="region of interest" description="Disordered" evidence="8">
    <location>
        <begin position="172"/>
        <end position="191"/>
    </location>
</feature>
<feature type="compositionally biased region" description="Pro residues" evidence="8">
    <location>
        <begin position="257"/>
        <end position="267"/>
    </location>
</feature>
<dbReference type="Proteomes" id="UP001527925">
    <property type="component" value="Unassembled WGS sequence"/>
</dbReference>
<feature type="region of interest" description="Disordered" evidence="8">
    <location>
        <begin position="71"/>
        <end position="90"/>
    </location>
</feature>
<dbReference type="Gene3D" id="2.60.120.590">
    <property type="entry name" value="Alpha-ketoglutarate-dependent dioxygenase AlkB-like"/>
    <property type="match status" value="1"/>
</dbReference>
<gene>
    <name evidence="10" type="ORF">HK105_205532</name>
</gene>
<sequence length="287" mass="30835">MTACQLSVAFGGAAVPSLDRFRVAAEHCDALYLVPAFLSPDEASAAASAVFRARRRWTTLRNRRLQVWGVPPVPPTKAGTAPPQARPAPPPEELPPWLRALADRIAATGALAPLAASSSPSPSASPPALNNCLVNEYRPGQGILPHEDGPLYEPLVATISLGESCLLDFYKKQPDAPDAPDAAQPASRPHPDFSIAVDPGSLLVLHRDAYLAYLHGIDESFDFVVAPPLVANAADFIRRELDRRRADALDRGDTPDPDPNPEIPPPESLLVHRIGTRISLTFRVART</sequence>
<dbReference type="Pfam" id="PF13532">
    <property type="entry name" value="2OG-FeII_Oxy_2"/>
    <property type="match status" value="1"/>
</dbReference>
<dbReference type="SUPFAM" id="SSF51197">
    <property type="entry name" value="Clavaminate synthase-like"/>
    <property type="match status" value="1"/>
</dbReference>
<evidence type="ECO:0000256" key="1">
    <source>
        <dbReference type="ARBA" id="ARBA00004123"/>
    </source>
</evidence>
<evidence type="ECO:0000256" key="2">
    <source>
        <dbReference type="ARBA" id="ARBA00007879"/>
    </source>
</evidence>
<keyword evidence="6" id="KW-0408">Iron</keyword>
<evidence type="ECO:0000256" key="5">
    <source>
        <dbReference type="ARBA" id="ARBA00023002"/>
    </source>
</evidence>
<evidence type="ECO:0000256" key="4">
    <source>
        <dbReference type="ARBA" id="ARBA00022964"/>
    </source>
</evidence>
<dbReference type="PROSITE" id="PS51471">
    <property type="entry name" value="FE2OG_OXY"/>
    <property type="match status" value="1"/>
</dbReference>
<evidence type="ECO:0000256" key="3">
    <source>
        <dbReference type="ARBA" id="ARBA00022723"/>
    </source>
</evidence>
<evidence type="ECO:0000313" key="10">
    <source>
        <dbReference type="EMBL" id="KAL2914988.1"/>
    </source>
</evidence>
<proteinExistence type="inferred from homology"/>
<keyword evidence="3" id="KW-0479">Metal-binding</keyword>
<protein>
    <recommendedName>
        <fullName evidence="9">Fe2OG dioxygenase domain-containing protein</fullName>
    </recommendedName>
</protein>
<comment type="similarity">
    <text evidence="2">Belongs to the alkB family.</text>
</comment>
<feature type="region of interest" description="Disordered" evidence="8">
    <location>
        <begin position="248"/>
        <end position="267"/>
    </location>
</feature>
<comment type="subcellular location">
    <subcellularLocation>
        <location evidence="1">Nucleus</location>
    </subcellularLocation>
</comment>
<dbReference type="InterPro" id="IPR037151">
    <property type="entry name" value="AlkB-like_sf"/>
</dbReference>
<dbReference type="PANTHER" id="PTHR46030:SF1">
    <property type="entry name" value="ALPHA-KETOGLUTARATE-DEPENDENT DIOXYGENASE ALKB HOMOLOG 6"/>
    <property type="match status" value="1"/>
</dbReference>